<dbReference type="Gene3D" id="3.40.50.1820">
    <property type="entry name" value="alpha/beta hydrolase"/>
    <property type="match status" value="1"/>
</dbReference>
<evidence type="ECO:0000313" key="6">
    <source>
        <dbReference type="Proteomes" id="UP000284250"/>
    </source>
</evidence>
<evidence type="ECO:0000259" key="4">
    <source>
        <dbReference type="Pfam" id="PF00326"/>
    </source>
</evidence>
<dbReference type="EMBL" id="QYCN01000009">
    <property type="protein sequence ID" value="RIY11384.1"/>
    <property type="molecule type" value="Genomic_DNA"/>
</dbReference>
<gene>
    <name evidence="5" type="ORF">D0T11_07950</name>
</gene>
<dbReference type="PANTHER" id="PTHR42776">
    <property type="entry name" value="SERINE PEPTIDASE S9 FAMILY MEMBER"/>
    <property type="match status" value="1"/>
</dbReference>
<evidence type="ECO:0000256" key="2">
    <source>
        <dbReference type="SAM" id="MobiDB-lite"/>
    </source>
</evidence>
<dbReference type="SUPFAM" id="SSF82171">
    <property type="entry name" value="DPP6 N-terminal domain-like"/>
    <property type="match status" value="1"/>
</dbReference>
<reference evidence="5 6" key="2">
    <citation type="submission" date="2019-01" db="EMBL/GenBank/DDBJ databases">
        <title>Hymenobacter humicola sp. nov., isolated from soils in Antarctica.</title>
        <authorList>
            <person name="Sedlacek I."/>
            <person name="Holochova P."/>
            <person name="Kralova S."/>
            <person name="Pantucek R."/>
            <person name="Stankova E."/>
            <person name="Vrbovska V."/>
            <person name="Kristofova L."/>
            <person name="Svec P."/>
            <person name="Busse H.-J."/>
        </authorList>
    </citation>
    <scope>NUCLEOTIDE SEQUENCE [LARGE SCALE GENOMIC DNA]</scope>
    <source>
        <strain evidence="5 6">CCM 8852</strain>
    </source>
</reference>
<dbReference type="SUPFAM" id="SSF53474">
    <property type="entry name" value="alpha/beta-Hydrolases"/>
    <property type="match status" value="1"/>
</dbReference>
<dbReference type="GO" id="GO:0006508">
    <property type="term" value="P:proteolysis"/>
    <property type="evidence" value="ECO:0007669"/>
    <property type="project" value="InterPro"/>
</dbReference>
<keyword evidence="1" id="KW-0378">Hydrolase</keyword>
<dbReference type="Proteomes" id="UP000284250">
    <property type="component" value="Unassembled WGS sequence"/>
</dbReference>
<dbReference type="AlphaFoldDB" id="A0A418R1X3"/>
<keyword evidence="3" id="KW-0732">Signal</keyword>
<dbReference type="InterPro" id="IPR001375">
    <property type="entry name" value="Peptidase_S9_cat"/>
</dbReference>
<organism evidence="5 6">
    <name type="scientific">Hymenobacter rubripertinctus</name>
    <dbReference type="NCBI Taxonomy" id="2029981"/>
    <lineage>
        <taxon>Bacteria</taxon>
        <taxon>Pseudomonadati</taxon>
        <taxon>Bacteroidota</taxon>
        <taxon>Cytophagia</taxon>
        <taxon>Cytophagales</taxon>
        <taxon>Hymenobacteraceae</taxon>
        <taxon>Hymenobacter</taxon>
    </lineage>
</organism>
<dbReference type="GO" id="GO:0004252">
    <property type="term" value="F:serine-type endopeptidase activity"/>
    <property type="evidence" value="ECO:0007669"/>
    <property type="project" value="TreeGrafter"/>
</dbReference>
<feature type="region of interest" description="Disordered" evidence="2">
    <location>
        <begin position="185"/>
        <end position="205"/>
    </location>
</feature>
<feature type="signal peptide" evidence="3">
    <location>
        <begin position="1"/>
        <end position="20"/>
    </location>
</feature>
<accession>A0A418R1X3</accession>
<dbReference type="PANTHER" id="PTHR42776:SF28">
    <property type="entry name" value="GLUTAMYL ENDOPEPTIDASE, CHLOROPLASTIC-RELATED"/>
    <property type="match status" value="1"/>
</dbReference>
<protein>
    <submittedName>
        <fullName evidence="5">S9 family peptidase</fullName>
    </submittedName>
</protein>
<dbReference type="Gene3D" id="2.120.10.30">
    <property type="entry name" value="TolB, C-terminal domain"/>
    <property type="match status" value="1"/>
</dbReference>
<dbReference type="Pfam" id="PF00326">
    <property type="entry name" value="Peptidase_S9"/>
    <property type="match status" value="1"/>
</dbReference>
<dbReference type="InterPro" id="IPR029058">
    <property type="entry name" value="AB_hydrolase_fold"/>
</dbReference>
<sequence>MKIRCLTLALCAGLVRLTVAQDLPYQLPPRALVALADAPALPRVSFSSDGDWMLQMDVREMPSISELSQPELRLAGLRINPTTNGPSRVTYISALRLRQLPNGKELLVQGLPANPRISNVQWSPDNSKLAFTHTSNTHVELWIVDVPSASARLVPNLFLNDVFGMPYEWVSDNKTIIARAVVGGRGAAPKPDEAPTGPSVQQNVGKAAPARTYQDLLKTPIDEHLFDYYTLTQVVKVGLDGRMAPLGQPGVIQQATPSPNGQYVLVRTRHRPYSYSLPVSRFPVRTQILNLEGLVVKEVADSPLADQVPTNFDAVPGGPREFSWREDAPSTLFWVEAQDGGDPRSEATVRDKLFALPAPFDEKPQELAALPLRFRTIHWSSNKLALVEGYRWADRKETTWTLDLATKTSLLPLFEHSTQDTYTHPGKPVEQRNAQGRPVLLTNASGDAIYLIGNGASPEGDRPFVDELNVRTKKSLRWWRSEAPYYEMPVAILDVGKNLFVTRRESPTEAPNYFSRRGSNPKITALSRMSNPYAGLGTFQKQVLRYKRADGVELTANLYLPANYKKETGPLPTLMEAYPVEFKDKKDAGQVKGSPYSFPRLSWGSPIYWVTQGYAVLQGTSIPIVGEGNQQPNDTYVEQLTASAKAALEEGRRLGVVDTARVAVMGHSYGAFMTANLLAHTKLFKAGIARSGAYNRSLTPFGFQGEERTYWQAPEVYSAMSPFNFAPAITTPLLLIHGEADNNSGTFPMQSERFYEALKGNGATVRYVTLPAESHGYQARESIMHMLWEMNTWLTTYVKQPGAAASGPAAAPAPAAPEQVGLPVATPVAVPASLPGTSQNN</sequence>
<reference evidence="5 6" key="1">
    <citation type="submission" date="2018-09" db="EMBL/GenBank/DDBJ databases">
        <authorList>
            <person name="Zeman M."/>
            <person name="Pardy F."/>
        </authorList>
    </citation>
    <scope>NUCLEOTIDE SEQUENCE [LARGE SCALE GENOMIC DNA]</scope>
    <source>
        <strain evidence="5 6">CCM 8852</strain>
    </source>
</reference>
<dbReference type="OrthoDB" id="6388416at2"/>
<evidence type="ECO:0000256" key="3">
    <source>
        <dbReference type="SAM" id="SignalP"/>
    </source>
</evidence>
<keyword evidence="6" id="KW-1185">Reference proteome</keyword>
<dbReference type="InterPro" id="IPR011042">
    <property type="entry name" value="6-blade_b-propeller_TolB-like"/>
</dbReference>
<feature type="domain" description="Peptidase S9 prolyl oligopeptidase catalytic" evidence="4">
    <location>
        <begin position="629"/>
        <end position="799"/>
    </location>
</feature>
<evidence type="ECO:0000256" key="1">
    <source>
        <dbReference type="ARBA" id="ARBA00022801"/>
    </source>
</evidence>
<evidence type="ECO:0000313" key="5">
    <source>
        <dbReference type="EMBL" id="RIY11384.1"/>
    </source>
</evidence>
<feature type="chain" id="PRO_5019436822" evidence="3">
    <location>
        <begin position="21"/>
        <end position="841"/>
    </location>
</feature>
<dbReference type="RefSeq" id="WP_119655249.1">
    <property type="nucleotide sequence ID" value="NZ_JBHUOI010000013.1"/>
</dbReference>
<name>A0A418R1X3_9BACT</name>
<comment type="caution">
    <text evidence="5">The sequence shown here is derived from an EMBL/GenBank/DDBJ whole genome shotgun (WGS) entry which is preliminary data.</text>
</comment>
<proteinExistence type="predicted"/>